<gene>
    <name evidence="2" type="ORF">TL5120_02614</name>
</gene>
<reference evidence="2 3" key="1">
    <citation type="submission" date="2015-09" db="EMBL/GenBank/DDBJ databases">
        <authorList>
            <consortium name="Swine Surveillance"/>
        </authorList>
    </citation>
    <scope>NUCLEOTIDE SEQUENCE [LARGE SCALE GENOMIC DNA]</scope>
    <source>
        <strain evidence="2 3">5120</strain>
    </source>
</reference>
<name>A0A0P1GBP2_9RHOB</name>
<evidence type="ECO:0008006" key="4">
    <source>
        <dbReference type="Google" id="ProtNLM"/>
    </source>
</evidence>
<accession>A0A0P1GBP2</accession>
<dbReference type="Proteomes" id="UP000051887">
    <property type="component" value="Unassembled WGS sequence"/>
</dbReference>
<evidence type="ECO:0000313" key="3">
    <source>
        <dbReference type="Proteomes" id="UP000051887"/>
    </source>
</evidence>
<proteinExistence type="predicted"/>
<dbReference type="AlphaFoldDB" id="A0A0P1GBP2"/>
<dbReference type="RefSeq" id="WP_058243990.1">
    <property type="nucleotide sequence ID" value="NZ_CYSC01000034.1"/>
</dbReference>
<sequence>MLDAPNPLDTPLNGLKKAEWLERFSEITQETGFFQPLGARHCAGFVDEKPILLVTFETRQGIQALSESAQPLGWDFARSLGWSHLSVISDGDTWFRAPEVYGFFDQLIDDGFFEEFDRVIFYGAGPCGYAAAAFSVASPGAHVLAIQPQATLDPRVTEWDNRFVEMRRTSFTDRFGYAPDMMDAAQQGYVLYDPREELDAMHAALFTRRNVTKLRLPNMGSALQSDLLSMELLFPILQAIGEDRFSEEEFARLYRARRDYPRYLRGLIARMDAAERPWMAAMVCRNVTSRMRAPRIRRRLDALEAAAREGKIRIPGIEPVAPSEADQPAPEGGAEA</sequence>
<dbReference type="EMBL" id="CYSC01000034">
    <property type="protein sequence ID" value="CUH72817.1"/>
    <property type="molecule type" value="Genomic_DNA"/>
</dbReference>
<feature type="region of interest" description="Disordered" evidence="1">
    <location>
        <begin position="316"/>
        <end position="336"/>
    </location>
</feature>
<protein>
    <recommendedName>
        <fullName evidence="4">Phosphoadenosine phosphosulfate reductase</fullName>
    </recommendedName>
</protein>
<evidence type="ECO:0000313" key="2">
    <source>
        <dbReference type="EMBL" id="CUH72817.1"/>
    </source>
</evidence>
<evidence type="ECO:0000256" key="1">
    <source>
        <dbReference type="SAM" id="MobiDB-lite"/>
    </source>
</evidence>
<organism evidence="2 3">
    <name type="scientific">Thalassovita autumnalis</name>
    <dbReference type="NCBI Taxonomy" id="2072972"/>
    <lineage>
        <taxon>Bacteria</taxon>
        <taxon>Pseudomonadati</taxon>
        <taxon>Pseudomonadota</taxon>
        <taxon>Alphaproteobacteria</taxon>
        <taxon>Rhodobacterales</taxon>
        <taxon>Roseobacteraceae</taxon>
        <taxon>Thalassovita</taxon>
    </lineage>
</organism>